<dbReference type="AlphaFoldDB" id="A0A431EAS4"/>
<evidence type="ECO:0000313" key="2">
    <source>
        <dbReference type="EMBL" id="RTJ78329.1"/>
    </source>
</evidence>
<protein>
    <submittedName>
        <fullName evidence="2">Uncharacterized protein</fullName>
    </submittedName>
</protein>
<dbReference type="Proteomes" id="UP000288507">
    <property type="component" value="Unassembled WGS sequence"/>
</dbReference>
<accession>A0A431EAS4</accession>
<dbReference type="RefSeq" id="WP_126232446.1">
    <property type="nucleotide sequence ID" value="NZ_PQZD01000003.1"/>
</dbReference>
<sequence length="489" mass="55961">MSVLAQYDYNCNESKGNILESYKSLVSGNNNRRRTIYENTTVLESLDNQSDDLRETLTKKFQYLMDKVVTGSQYKTYKEKFYKLQDFIVVLTLKQEIKIIDKNELKSDSHRVLFKLFPPLFSESQKNRAVKKGLRDVSSDFSEINRRCEDKSNGTIAQLKVLNRKPAMAFYLNDKVEPYRIGGTNSDGKPQAPDECVYYPNVTVCTDAQDSVYLPVYIAFDSIRRISLSAAEFRNIMATLVGKKPKYDAIPTHISKETRDILWNMGLFLQCMALYTNNEKIDTIVVPSSTGDSTKFMREYLLEMFPNLKVVTVRKPRFSDVIEYYKKHKAKYDKIFTDVVIPSYRRSGKTKIADKLSDVFYSKEGELYSIWAPEDSSDSDKPAKETESVIKMAKIPGYFHRKLVGNIMSDYVKDNDKEMIKQLGSVESLGKVMLIDDDVTTGSTLTAFVYPILKQYKLDAVYAFVFFGEGNNPTDKSLGLDYTNARGGM</sequence>
<reference evidence="1" key="1">
    <citation type="submission" date="2018-01" db="EMBL/GenBank/DDBJ databases">
        <authorList>
            <person name="Kovanen S."/>
            <person name="Nieminen T."/>
            <person name="Pohja-Mykra M."/>
            <person name="Raunio-Saarnisto M."/>
            <person name="Sauvala M."/>
            <person name="Fredriksson-Ahomaa M."/>
            <person name="Hanninen M.-L."/>
            <person name="Kivisto R."/>
        </authorList>
    </citation>
    <scope>NUCLEOTIDE SEQUENCE</scope>
    <source>
        <strain evidence="1">SO-26</strain>
    </source>
</reference>
<dbReference type="EMBL" id="PQZD01000003">
    <property type="protein sequence ID" value="RTI48606.1"/>
    <property type="molecule type" value="Genomic_DNA"/>
</dbReference>
<dbReference type="Proteomes" id="UP000287197">
    <property type="component" value="Unassembled WGS sequence"/>
</dbReference>
<evidence type="ECO:0000313" key="3">
    <source>
        <dbReference type="Proteomes" id="UP000288507"/>
    </source>
</evidence>
<comment type="caution">
    <text evidence="2">The sequence shown here is derived from an EMBL/GenBank/DDBJ whole genome shotgun (WGS) entry which is preliminary data.</text>
</comment>
<proteinExistence type="predicted"/>
<dbReference type="EMBL" id="PRBV01000014">
    <property type="protein sequence ID" value="RTJ78329.1"/>
    <property type="molecule type" value="Genomic_DNA"/>
</dbReference>
<organism evidence="2 3">
    <name type="scientific">Campylobacter jejuni</name>
    <dbReference type="NCBI Taxonomy" id="197"/>
    <lineage>
        <taxon>Bacteria</taxon>
        <taxon>Pseudomonadati</taxon>
        <taxon>Campylobacterota</taxon>
        <taxon>Epsilonproteobacteria</taxon>
        <taxon>Campylobacterales</taxon>
        <taxon>Campylobacteraceae</taxon>
        <taxon>Campylobacter</taxon>
    </lineage>
</organism>
<evidence type="ECO:0000313" key="1">
    <source>
        <dbReference type="EMBL" id="RTI48606.1"/>
    </source>
</evidence>
<name>A0A431EAS4_CAMJU</name>
<reference evidence="2 3" key="2">
    <citation type="journal article" date="2019" name="Appl. Environ. Microbiol.">
        <title>Population genetics and characterization of Campylobacter jejuni isolates in western jackdaws and game birds in Finland.</title>
        <authorList>
            <person name="Kovanen S."/>
            <person name="Rossi M."/>
            <person name="Pohja-Mykra M."/>
            <person name="Nieminen T."/>
            <person name="Raunio-Saarnisto M."/>
            <person name="Sauvala M."/>
            <person name="Fredriksson-Ahomaa M."/>
            <person name="Hanninen M.L."/>
            <person name="Kivisto R."/>
        </authorList>
    </citation>
    <scope>NUCLEOTIDE SEQUENCE [LARGE SCALE GENOMIC DNA]</scope>
    <source>
        <strain evidence="2 3">CB313</strain>
        <strain evidence="1">SO-26</strain>
    </source>
</reference>
<gene>
    <name evidence="2" type="ORF">C3H57_08465</name>
    <name evidence="1" type="ORF">C3I27_04080</name>
</gene>